<evidence type="ECO:0000256" key="10">
    <source>
        <dbReference type="SAM" id="MobiDB-lite"/>
    </source>
</evidence>
<evidence type="ECO:0000256" key="3">
    <source>
        <dbReference type="ARBA" id="ARBA00008099"/>
    </source>
</evidence>
<dbReference type="GO" id="GO:0005802">
    <property type="term" value="C:trans-Golgi network"/>
    <property type="evidence" value="ECO:0007669"/>
    <property type="project" value="InterPro"/>
</dbReference>
<sequence length="674" mass="75098">MDIVTTSLDALLHKATNSHNQNVDTAAVEAFCALINKEKDGPHIGAKLLAMRIHSKNEYEALHTLTILDTSMKRCNNAFHSEIGKFRFLNEMIKLVSPKYLGSQTPISIKQKVLQLLYIWTLDYPKETKIKEAYDMLKKQGVIREVPLSVSADNASIPERKVGNSIFHDEEKNRLLQKLLQSKNPEDLQAANRLIKNMVKEDDKRAELKSRRISELESVHNNVRLLNEMLDSYKPGISSHDELELIKELHQSCERLRPNVFKLVAETQQNEEMLNEVLQASDELGQVFDKFTEIIIRGKVSGKTATYDSGNLSLLDLGSPDVPTTDLNSAANLNNDLSKETQSDMDLLCDIFTNNVVADEILKPVSTNKIEVLSGNGDDVSCKLNKLKALDDLDALGEHLLKENLVSKRIGPQFNKISEKIPMNVLAKQSISENKLLNQTDGVNKLSDLALGDALNLDLNYLMDKQNKPDNSVPKTQDLSGDDVLVDITEEKPEQPELVNFKTENVRETPAENATPPEENKAQTVPPSPINKADVKLNDICIKLEDVKPSSTPPLVVLQEKNGITVTLHFGKNKPREDVSVIVVTTISKNELPLSSLLFQAVVPKTCKLKLQSPSGTELPAYNPFLPPSAVTQIMLIANPQKVNISLKFIISYVMDEETITEMGEVDSLPLINN</sequence>
<dbReference type="Gene3D" id="1.20.5.170">
    <property type="match status" value="1"/>
</dbReference>
<dbReference type="SUPFAM" id="SSF48464">
    <property type="entry name" value="ENTH/VHS domain"/>
    <property type="match status" value="1"/>
</dbReference>
<keyword evidence="15" id="KW-1185">Reference proteome</keyword>
<dbReference type="InterPro" id="IPR002014">
    <property type="entry name" value="VHS_dom"/>
</dbReference>
<dbReference type="PANTHER" id="PTHR45905">
    <property type="entry name" value="GOLGI-LOCALIZED, GAMMA-ADAPTIN EAR CONTAINING, ARF BINDING PROTEIN"/>
    <property type="match status" value="1"/>
</dbReference>
<dbReference type="PROSITE" id="PS50180">
    <property type="entry name" value="GAE"/>
    <property type="match status" value="1"/>
</dbReference>
<evidence type="ECO:0000256" key="5">
    <source>
        <dbReference type="ARBA" id="ARBA00022753"/>
    </source>
</evidence>
<evidence type="ECO:0000256" key="2">
    <source>
        <dbReference type="ARBA" id="ARBA00004220"/>
    </source>
</evidence>
<feature type="domain" description="GAT" evidence="13">
    <location>
        <begin position="169"/>
        <end position="296"/>
    </location>
</feature>
<dbReference type="OrthoDB" id="447025at2759"/>
<evidence type="ECO:0000259" key="13">
    <source>
        <dbReference type="PROSITE" id="PS50909"/>
    </source>
</evidence>
<dbReference type="InterPro" id="IPR038425">
    <property type="entry name" value="GAT_sf"/>
</dbReference>
<evidence type="ECO:0000256" key="1">
    <source>
        <dbReference type="ARBA" id="ARBA00004150"/>
    </source>
</evidence>
<comment type="subcellular location">
    <subcellularLocation>
        <location evidence="2">Early endosome membrane</location>
        <topology evidence="2">Peripheral membrane protein</topology>
    </subcellularLocation>
    <subcellularLocation>
        <location evidence="1">Golgi apparatus</location>
        <location evidence="1">trans-Golgi network membrane</location>
        <topology evidence="1">Peripheral membrane protein</topology>
    </subcellularLocation>
</comment>
<keyword evidence="4" id="KW-0813">Transport</keyword>
<dbReference type="InterPro" id="IPR008152">
    <property type="entry name" value="Clathrin_a/b/g-adaptin_app_Ig"/>
</dbReference>
<keyword evidence="6" id="KW-0832">Ubl conjugation</keyword>
<dbReference type="SMART" id="SM00288">
    <property type="entry name" value="VHS"/>
    <property type="match status" value="1"/>
</dbReference>
<dbReference type="Gene3D" id="1.25.40.90">
    <property type="match status" value="1"/>
</dbReference>
<evidence type="ECO:0000313" key="15">
    <source>
        <dbReference type="Proteomes" id="UP000801492"/>
    </source>
</evidence>
<dbReference type="AlphaFoldDB" id="A0A8K0C519"/>
<dbReference type="CDD" id="cd03567">
    <property type="entry name" value="VHS_GGA_metazoan"/>
    <property type="match status" value="1"/>
</dbReference>
<dbReference type="PROSITE" id="PS50179">
    <property type="entry name" value="VHS"/>
    <property type="match status" value="1"/>
</dbReference>
<evidence type="ECO:0008006" key="16">
    <source>
        <dbReference type="Google" id="ProtNLM"/>
    </source>
</evidence>
<accession>A0A8K0C519</accession>
<dbReference type="Pfam" id="PF00790">
    <property type="entry name" value="VHS"/>
    <property type="match status" value="1"/>
</dbReference>
<dbReference type="SUPFAM" id="SSF49348">
    <property type="entry name" value="Clathrin adaptor appendage domain"/>
    <property type="match status" value="1"/>
</dbReference>
<dbReference type="PROSITE" id="PS50909">
    <property type="entry name" value="GAT"/>
    <property type="match status" value="1"/>
</dbReference>
<dbReference type="PANTHER" id="PTHR45905:SF1">
    <property type="entry name" value="GOLGI-LOCALIZED, GAMMA-ADAPTIN EAR CONTAINING, ARF BINDING PROTEIN"/>
    <property type="match status" value="1"/>
</dbReference>
<evidence type="ECO:0000313" key="14">
    <source>
        <dbReference type="EMBL" id="KAF2880433.1"/>
    </source>
</evidence>
<dbReference type="EMBL" id="VTPC01090969">
    <property type="protein sequence ID" value="KAF2880433.1"/>
    <property type="molecule type" value="Genomic_DNA"/>
</dbReference>
<comment type="similarity">
    <text evidence="3">Belongs to the GGA protein family.</text>
</comment>
<dbReference type="InterPro" id="IPR008942">
    <property type="entry name" value="ENTH_VHS"/>
</dbReference>
<dbReference type="Pfam" id="PF03127">
    <property type="entry name" value="GAT"/>
    <property type="match status" value="1"/>
</dbReference>
<evidence type="ECO:0000256" key="9">
    <source>
        <dbReference type="ARBA" id="ARBA00023136"/>
    </source>
</evidence>
<gene>
    <name evidence="14" type="ORF">ILUMI_25741</name>
</gene>
<keyword evidence="8" id="KW-0333">Golgi apparatus</keyword>
<dbReference type="Pfam" id="PF02883">
    <property type="entry name" value="Alpha_adaptinC2"/>
    <property type="match status" value="1"/>
</dbReference>
<keyword evidence="9" id="KW-0472">Membrane</keyword>
<dbReference type="GO" id="GO:0043130">
    <property type="term" value="F:ubiquitin binding"/>
    <property type="evidence" value="ECO:0007669"/>
    <property type="project" value="InterPro"/>
</dbReference>
<feature type="region of interest" description="Disordered" evidence="10">
    <location>
        <begin position="505"/>
        <end position="530"/>
    </location>
</feature>
<dbReference type="InterPro" id="IPR027422">
    <property type="entry name" value="GGA1-3"/>
</dbReference>
<dbReference type="GO" id="GO:0035091">
    <property type="term" value="F:phosphatidylinositol binding"/>
    <property type="evidence" value="ECO:0007669"/>
    <property type="project" value="InterPro"/>
</dbReference>
<proteinExistence type="inferred from homology"/>
<evidence type="ECO:0000259" key="11">
    <source>
        <dbReference type="PROSITE" id="PS50179"/>
    </source>
</evidence>
<evidence type="ECO:0000256" key="8">
    <source>
        <dbReference type="ARBA" id="ARBA00023034"/>
    </source>
</evidence>
<dbReference type="InterPro" id="IPR041198">
    <property type="entry name" value="GGA_N-GAT"/>
</dbReference>
<dbReference type="SMART" id="SM00809">
    <property type="entry name" value="Alpha_adaptinC2"/>
    <property type="match status" value="1"/>
</dbReference>
<evidence type="ECO:0000256" key="6">
    <source>
        <dbReference type="ARBA" id="ARBA00022843"/>
    </source>
</evidence>
<dbReference type="CDD" id="cd14234">
    <property type="entry name" value="GAT_GGA_meta"/>
    <property type="match status" value="1"/>
</dbReference>
<dbReference type="GO" id="GO:0031901">
    <property type="term" value="C:early endosome membrane"/>
    <property type="evidence" value="ECO:0007669"/>
    <property type="project" value="UniProtKB-SubCell"/>
</dbReference>
<dbReference type="GO" id="GO:0006886">
    <property type="term" value="P:intracellular protein transport"/>
    <property type="evidence" value="ECO:0007669"/>
    <property type="project" value="InterPro"/>
</dbReference>
<feature type="domain" description="GAE" evidence="12">
    <location>
        <begin position="551"/>
        <end position="670"/>
    </location>
</feature>
<dbReference type="InterPro" id="IPR013041">
    <property type="entry name" value="Clathrin_app_Ig-like_sf"/>
</dbReference>
<dbReference type="GO" id="GO:0006893">
    <property type="term" value="P:Golgi to plasma membrane transport"/>
    <property type="evidence" value="ECO:0007669"/>
    <property type="project" value="TreeGrafter"/>
</dbReference>
<dbReference type="InterPro" id="IPR004152">
    <property type="entry name" value="GAT_dom"/>
</dbReference>
<feature type="domain" description="VHS" evidence="11">
    <location>
        <begin position="15"/>
        <end position="145"/>
    </location>
</feature>
<dbReference type="Gene3D" id="2.60.40.1230">
    <property type="match status" value="1"/>
</dbReference>
<reference evidence="14" key="1">
    <citation type="submission" date="2019-08" db="EMBL/GenBank/DDBJ databases">
        <title>The genome of the North American firefly Photinus pyralis.</title>
        <authorList>
            <consortium name="Photinus pyralis genome working group"/>
            <person name="Fallon T.R."/>
            <person name="Sander Lower S.E."/>
            <person name="Weng J.-K."/>
        </authorList>
    </citation>
    <scope>NUCLEOTIDE SEQUENCE</scope>
    <source>
        <strain evidence="14">TRF0915ILg1</strain>
        <tissue evidence="14">Whole body</tissue>
    </source>
</reference>
<dbReference type="InterPro" id="IPR008153">
    <property type="entry name" value="GAE_dom"/>
</dbReference>
<dbReference type="Pfam" id="PF18308">
    <property type="entry name" value="GGA_N-GAT"/>
    <property type="match status" value="1"/>
</dbReference>
<keyword evidence="5" id="KW-0967">Endosome</keyword>
<protein>
    <recommendedName>
        <fullName evidence="16">ADP-ribosylation factor-binding protein GGA1</fullName>
    </recommendedName>
</protein>
<keyword evidence="7" id="KW-0653">Protein transport</keyword>
<evidence type="ECO:0000259" key="12">
    <source>
        <dbReference type="PROSITE" id="PS50180"/>
    </source>
</evidence>
<dbReference type="GO" id="GO:0031267">
    <property type="term" value="F:small GTPase binding"/>
    <property type="evidence" value="ECO:0007669"/>
    <property type="project" value="InterPro"/>
</dbReference>
<dbReference type="GO" id="GO:0034394">
    <property type="term" value="P:protein localization to cell surface"/>
    <property type="evidence" value="ECO:0007669"/>
    <property type="project" value="TreeGrafter"/>
</dbReference>
<evidence type="ECO:0000256" key="4">
    <source>
        <dbReference type="ARBA" id="ARBA00022448"/>
    </source>
</evidence>
<dbReference type="Proteomes" id="UP000801492">
    <property type="component" value="Unassembled WGS sequence"/>
</dbReference>
<evidence type="ECO:0000256" key="7">
    <source>
        <dbReference type="ARBA" id="ARBA00022927"/>
    </source>
</evidence>
<comment type="caution">
    <text evidence="14">The sequence shown here is derived from an EMBL/GenBank/DDBJ whole genome shotgun (WGS) entry which is preliminary data.</text>
</comment>
<organism evidence="14 15">
    <name type="scientific">Ignelater luminosus</name>
    <name type="common">Cucubano</name>
    <name type="synonym">Pyrophorus luminosus</name>
    <dbReference type="NCBI Taxonomy" id="2038154"/>
    <lineage>
        <taxon>Eukaryota</taxon>
        <taxon>Metazoa</taxon>
        <taxon>Ecdysozoa</taxon>
        <taxon>Arthropoda</taxon>
        <taxon>Hexapoda</taxon>
        <taxon>Insecta</taxon>
        <taxon>Pterygota</taxon>
        <taxon>Neoptera</taxon>
        <taxon>Endopterygota</taxon>
        <taxon>Coleoptera</taxon>
        <taxon>Polyphaga</taxon>
        <taxon>Elateriformia</taxon>
        <taxon>Elateroidea</taxon>
        <taxon>Elateridae</taxon>
        <taxon>Agrypninae</taxon>
        <taxon>Pyrophorini</taxon>
        <taxon>Ignelater</taxon>
    </lineage>
</organism>
<name>A0A8K0C519_IGNLU</name>
<dbReference type="Gene3D" id="1.20.58.160">
    <property type="match status" value="1"/>
</dbReference>
<dbReference type="SUPFAM" id="SSF89009">
    <property type="entry name" value="GAT-like domain"/>
    <property type="match status" value="1"/>
</dbReference>